<dbReference type="InterPro" id="IPR001841">
    <property type="entry name" value="Znf_RING"/>
</dbReference>
<dbReference type="SUPFAM" id="SSF57850">
    <property type="entry name" value="RING/U-box"/>
    <property type="match status" value="1"/>
</dbReference>
<name>A0A6G0YMG8_APHCR</name>
<proteinExistence type="predicted"/>
<dbReference type="Proteomes" id="UP000478052">
    <property type="component" value="Unassembled WGS sequence"/>
</dbReference>
<dbReference type="AlphaFoldDB" id="A0A6G0YMG8"/>
<feature type="domain" description="RING-type" evidence="4">
    <location>
        <begin position="492"/>
        <end position="536"/>
    </location>
</feature>
<sequence length="548" mass="62931">MGNNFFFRYYKCNKASSHLCKGSIKILRDNSIVIIQPHTNHVGDANNTVLINRFRNVLKQRGSTENTLLKTIYDEEARRHLVAASLYPWSTAESVMRLARRKSLPRLPNNLRELATLFDDGQLERFSCCEANFFRCCVQDTDGRTNIIFACTQLIHTVLLNDVNEIHADATFKIIPANMGYQLLVLHCMIQNYSIPIIYVLMESKTRRSYECVFQFVKNNLLPTLRPSIIITDYESALRDVLLSVFPGARSVGCWFHHNQAVMDWQGLPRFDCPCCMEKNEETGICSKPWSSFGTTISVLPNVVQCILWNRYWLRNVGPHIISVYGLPRRTNNNVESFHNSLKAKFGTNHPSLWIFLDHLTNLNKNYHIIVNQLNNNLNPTRHLRVKFLANSMRIKNANQQLNLGLISIWQFLQRCSYVTEGYEQRQRIWALRNNDEMADEGQIEHFEQIPPDELPLEVELNVGGPPARRPRELPLEERVDVADPPAESSVCMVCMVVTVNGTAAEYIILPCGHAWVCASCVERLEVPNSVCPLCRIPNISFQRIFFS</sequence>
<evidence type="ECO:0000256" key="1">
    <source>
        <dbReference type="ARBA" id="ARBA00022771"/>
    </source>
</evidence>
<dbReference type="InterPro" id="IPR013083">
    <property type="entry name" value="Znf_RING/FYVE/PHD"/>
</dbReference>
<dbReference type="Pfam" id="PF13920">
    <property type="entry name" value="zf-C3HC4_3"/>
    <property type="match status" value="1"/>
</dbReference>
<dbReference type="PROSITE" id="PS50089">
    <property type="entry name" value="ZF_RING_2"/>
    <property type="match status" value="1"/>
</dbReference>
<evidence type="ECO:0000259" key="4">
    <source>
        <dbReference type="PROSITE" id="PS50089"/>
    </source>
</evidence>
<reference evidence="5 6" key="1">
    <citation type="submission" date="2019-08" db="EMBL/GenBank/DDBJ databases">
        <title>Whole genome of Aphis craccivora.</title>
        <authorList>
            <person name="Voronova N.V."/>
            <person name="Shulinski R.S."/>
            <person name="Bandarenka Y.V."/>
            <person name="Zhorov D.G."/>
            <person name="Warner D."/>
        </authorList>
    </citation>
    <scope>NUCLEOTIDE SEQUENCE [LARGE SCALE GENOMIC DNA]</scope>
    <source>
        <strain evidence="5">180601</strain>
        <tissue evidence="5">Whole Body</tissue>
    </source>
</reference>
<gene>
    <name evidence="5" type="ORF">FWK35_00011214</name>
</gene>
<dbReference type="InterPro" id="IPR018289">
    <property type="entry name" value="MULE_transposase_dom"/>
</dbReference>
<comment type="caution">
    <text evidence="5">The sequence shown here is derived from an EMBL/GenBank/DDBJ whole genome shotgun (WGS) entry which is preliminary data.</text>
</comment>
<dbReference type="Gene3D" id="3.30.40.10">
    <property type="entry name" value="Zinc/RING finger domain, C3HC4 (zinc finger)"/>
    <property type="match status" value="1"/>
</dbReference>
<keyword evidence="2" id="KW-0862">Zinc</keyword>
<keyword evidence="1 3" id="KW-0863">Zinc-finger</keyword>
<dbReference type="EMBL" id="VUJU01003310">
    <property type="protein sequence ID" value="KAF0758409.1"/>
    <property type="molecule type" value="Genomic_DNA"/>
</dbReference>
<evidence type="ECO:0000256" key="3">
    <source>
        <dbReference type="PROSITE-ProRule" id="PRU00175"/>
    </source>
</evidence>
<keyword evidence="1 3" id="KW-0479">Metal-binding</keyword>
<organism evidence="5 6">
    <name type="scientific">Aphis craccivora</name>
    <name type="common">Cowpea aphid</name>
    <dbReference type="NCBI Taxonomy" id="307492"/>
    <lineage>
        <taxon>Eukaryota</taxon>
        <taxon>Metazoa</taxon>
        <taxon>Ecdysozoa</taxon>
        <taxon>Arthropoda</taxon>
        <taxon>Hexapoda</taxon>
        <taxon>Insecta</taxon>
        <taxon>Pterygota</taxon>
        <taxon>Neoptera</taxon>
        <taxon>Paraneoptera</taxon>
        <taxon>Hemiptera</taxon>
        <taxon>Sternorrhyncha</taxon>
        <taxon>Aphidomorpha</taxon>
        <taxon>Aphidoidea</taxon>
        <taxon>Aphididae</taxon>
        <taxon>Aphidini</taxon>
        <taxon>Aphis</taxon>
        <taxon>Aphis</taxon>
    </lineage>
</organism>
<dbReference type="SMART" id="SM00184">
    <property type="entry name" value="RING"/>
    <property type="match status" value="1"/>
</dbReference>
<dbReference type="Pfam" id="PF10551">
    <property type="entry name" value="MULE"/>
    <property type="match status" value="1"/>
</dbReference>
<dbReference type="OrthoDB" id="6606369at2759"/>
<evidence type="ECO:0000256" key="2">
    <source>
        <dbReference type="ARBA" id="ARBA00022833"/>
    </source>
</evidence>
<dbReference type="GO" id="GO:0008270">
    <property type="term" value="F:zinc ion binding"/>
    <property type="evidence" value="ECO:0007669"/>
    <property type="project" value="UniProtKB-KW"/>
</dbReference>
<evidence type="ECO:0000313" key="6">
    <source>
        <dbReference type="Proteomes" id="UP000478052"/>
    </source>
</evidence>
<accession>A0A6G0YMG8</accession>
<keyword evidence="6" id="KW-1185">Reference proteome</keyword>
<evidence type="ECO:0000313" key="5">
    <source>
        <dbReference type="EMBL" id="KAF0758409.1"/>
    </source>
</evidence>
<protein>
    <submittedName>
        <fullName evidence="5">MULE domain-containing protein</fullName>
    </submittedName>
</protein>